<evidence type="ECO:0000313" key="2">
    <source>
        <dbReference type="EnsemblMetazoa" id="AMAM003899-PA"/>
    </source>
</evidence>
<feature type="compositionally biased region" description="Polar residues" evidence="1">
    <location>
        <begin position="163"/>
        <end position="179"/>
    </location>
</feature>
<feature type="compositionally biased region" description="Polar residues" evidence="1">
    <location>
        <begin position="19"/>
        <end position="36"/>
    </location>
</feature>
<reference evidence="2" key="2">
    <citation type="submission" date="2020-05" db="UniProtKB">
        <authorList>
            <consortium name="EnsemblMetazoa"/>
        </authorList>
    </citation>
    <scope>IDENTIFICATION</scope>
    <source>
        <strain evidence="2">maculatus3</strain>
    </source>
</reference>
<dbReference type="VEuPathDB" id="VectorBase:AMAM003899"/>
<organism evidence="2 3">
    <name type="scientific">Anopheles maculatus</name>
    <dbReference type="NCBI Taxonomy" id="74869"/>
    <lineage>
        <taxon>Eukaryota</taxon>
        <taxon>Metazoa</taxon>
        <taxon>Ecdysozoa</taxon>
        <taxon>Arthropoda</taxon>
        <taxon>Hexapoda</taxon>
        <taxon>Insecta</taxon>
        <taxon>Pterygota</taxon>
        <taxon>Neoptera</taxon>
        <taxon>Endopterygota</taxon>
        <taxon>Diptera</taxon>
        <taxon>Nematocera</taxon>
        <taxon>Culicoidea</taxon>
        <taxon>Culicidae</taxon>
        <taxon>Anophelinae</taxon>
        <taxon>Anopheles</taxon>
        <taxon>Anopheles maculatus group</taxon>
    </lineage>
</organism>
<name>A0A182SCA8_9DIPT</name>
<feature type="compositionally biased region" description="Low complexity" evidence="1">
    <location>
        <begin position="1"/>
        <end position="18"/>
    </location>
</feature>
<protein>
    <submittedName>
        <fullName evidence="2">Uncharacterized protein</fullName>
    </submittedName>
</protein>
<feature type="region of interest" description="Disordered" evidence="1">
    <location>
        <begin position="1"/>
        <end position="198"/>
    </location>
</feature>
<feature type="compositionally biased region" description="Gly residues" evidence="1">
    <location>
        <begin position="98"/>
        <end position="107"/>
    </location>
</feature>
<feature type="compositionally biased region" description="Low complexity" evidence="1">
    <location>
        <begin position="108"/>
        <end position="143"/>
    </location>
</feature>
<sequence>SSSSSSSSSTSSSSSNSSAHSQQQAVVTNVTGSSTIDGGEGPESGLLQDADGVSSSVEDVAGVKDDARDGGMMTEEVAVVFSDHSEEQGSEINVHSGTGSGAGGGGFDCSESSSSGSSIVTGVSAGSVDNSSSSSESTAVTGGLSEETAGSNQLPATAEDDISSINSSEKPIGGSNSVHESLDDEADLSLEEMALSTV</sequence>
<dbReference type="Proteomes" id="UP000075901">
    <property type="component" value="Unassembled WGS sequence"/>
</dbReference>
<reference evidence="3" key="1">
    <citation type="submission" date="2013-09" db="EMBL/GenBank/DDBJ databases">
        <title>The Genome Sequence of Anopheles maculatus species B.</title>
        <authorList>
            <consortium name="The Broad Institute Genomics Platform"/>
            <person name="Neafsey D.E."/>
            <person name="Besansky N."/>
            <person name="Howell P."/>
            <person name="Walton C."/>
            <person name="Young S.K."/>
            <person name="Zeng Q."/>
            <person name="Gargeya S."/>
            <person name="Fitzgerald M."/>
            <person name="Haas B."/>
            <person name="Abouelleil A."/>
            <person name="Allen A.W."/>
            <person name="Alvarado L."/>
            <person name="Arachchi H.M."/>
            <person name="Berlin A.M."/>
            <person name="Chapman S.B."/>
            <person name="Gainer-Dewar J."/>
            <person name="Goldberg J."/>
            <person name="Griggs A."/>
            <person name="Gujja S."/>
            <person name="Hansen M."/>
            <person name="Howarth C."/>
            <person name="Imamovic A."/>
            <person name="Ireland A."/>
            <person name="Larimer J."/>
            <person name="McCowan C."/>
            <person name="Murphy C."/>
            <person name="Pearson M."/>
            <person name="Poon T.W."/>
            <person name="Priest M."/>
            <person name="Roberts A."/>
            <person name="Saif S."/>
            <person name="Shea T."/>
            <person name="Sisk P."/>
            <person name="Sykes S."/>
            <person name="Wortman J."/>
            <person name="Nusbaum C."/>
            <person name="Birren B."/>
        </authorList>
    </citation>
    <scope>NUCLEOTIDE SEQUENCE [LARGE SCALE GENOMIC DNA]</scope>
    <source>
        <strain evidence="3">maculatus3</strain>
    </source>
</reference>
<evidence type="ECO:0000256" key="1">
    <source>
        <dbReference type="SAM" id="MobiDB-lite"/>
    </source>
</evidence>
<dbReference type="AlphaFoldDB" id="A0A182SCA8"/>
<proteinExistence type="predicted"/>
<dbReference type="EnsemblMetazoa" id="AMAM003899-RA">
    <property type="protein sequence ID" value="AMAM003899-PA"/>
    <property type="gene ID" value="AMAM003899"/>
</dbReference>
<accession>A0A182SCA8</accession>
<keyword evidence="3" id="KW-1185">Reference proteome</keyword>
<evidence type="ECO:0000313" key="3">
    <source>
        <dbReference type="Proteomes" id="UP000075901"/>
    </source>
</evidence>